<dbReference type="STRING" id="870435.A0A0C3PQ76"/>
<evidence type="ECO:0000259" key="2">
    <source>
        <dbReference type="Pfam" id="PF01073"/>
    </source>
</evidence>
<dbReference type="InterPro" id="IPR002225">
    <property type="entry name" value="3Beta_OHSteriod_DH/Estase"/>
</dbReference>
<dbReference type="InterPro" id="IPR036291">
    <property type="entry name" value="NAD(P)-bd_dom_sf"/>
</dbReference>
<dbReference type="Gene3D" id="3.40.50.720">
    <property type="entry name" value="NAD(P)-binding Rossmann-like Domain"/>
    <property type="match status" value="1"/>
</dbReference>
<proteinExistence type="predicted"/>
<evidence type="ECO:0000313" key="3">
    <source>
        <dbReference type="EMBL" id="KIO10664.1"/>
    </source>
</evidence>
<protein>
    <recommendedName>
        <fullName evidence="2">3-beta hydroxysteroid dehydrogenase/isomerase domain-containing protein</fullName>
    </recommendedName>
</protein>
<feature type="region of interest" description="Disordered" evidence="1">
    <location>
        <begin position="1"/>
        <end position="33"/>
    </location>
</feature>
<gene>
    <name evidence="3" type="ORF">M404DRAFT_20915</name>
</gene>
<dbReference type="GO" id="GO:0006694">
    <property type="term" value="P:steroid biosynthetic process"/>
    <property type="evidence" value="ECO:0007669"/>
    <property type="project" value="InterPro"/>
</dbReference>
<dbReference type="SUPFAM" id="SSF51735">
    <property type="entry name" value="NAD(P)-binding Rossmann-fold domains"/>
    <property type="match status" value="1"/>
</dbReference>
<dbReference type="AlphaFoldDB" id="A0A0C3PQ76"/>
<sequence length="463" mass="52939">MSSKKQGIDIQRDDYDNYETPEEKSSREFYGPWRKEYKPSQSIDESSSGDAPVVRRFASRPVAMLLRTVDTYLVNDWSGFKGRWTIKRLAKGDTISMLDVVQRHCGVLFGLGGVWHKSGTTCIVHIAALQRGVRDPSVYYKVNIEDTWAIINTAIAAGSCRLVYTSSAGDVFGATDVANIDGRVPFLKKPFDVYNLLPYHSTTSSEPRLDPEGATAKLNESLHCALPPICATTKYHHTTQTLSSYVAPTPNAESILSAFNTPFDPCGLMDPVVCSQSDGQAFFITNGEVFGILDFTRVYNKYERKPSHLKVQGTYEWLCDETRVWLVIEWWSFEATASFRWRRCIEDSCAELNGSIFLFCFVSYRLQLLYYRKVQCLQRGRSNIQVAAVWKCKATHKDEHRTIKSKLHKTIRQPYYEWGERVQYTRERMLTLQRSIEGKEMFDDEGREAAWWILATMTGLDVD</sequence>
<accession>A0A0C3PQ76</accession>
<dbReference type="InParanoid" id="A0A0C3PQ76"/>
<reference evidence="4" key="2">
    <citation type="submission" date="2015-01" db="EMBL/GenBank/DDBJ databases">
        <title>Evolutionary Origins and Diversification of the Mycorrhizal Mutualists.</title>
        <authorList>
            <consortium name="DOE Joint Genome Institute"/>
            <consortium name="Mycorrhizal Genomics Consortium"/>
            <person name="Kohler A."/>
            <person name="Kuo A."/>
            <person name="Nagy L.G."/>
            <person name="Floudas D."/>
            <person name="Copeland A."/>
            <person name="Barry K.W."/>
            <person name="Cichocki N."/>
            <person name="Veneault-Fourrey C."/>
            <person name="LaButti K."/>
            <person name="Lindquist E.A."/>
            <person name="Lipzen A."/>
            <person name="Lundell T."/>
            <person name="Morin E."/>
            <person name="Murat C."/>
            <person name="Riley R."/>
            <person name="Ohm R."/>
            <person name="Sun H."/>
            <person name="Tunlid A."/>
            <person name="Henrissat B."/>
            <person name="Grigoriev I.V."/>
            <person name="Hibbett D.S."/>
            <person name="Martin F."/>
        </authorList>
    </citation>
    <scope>NUCLEOTIDE SEQUENCE [LARGE SCALE GENOMIC DNA]</scope>
    <source>
        <strain evidence="4">Marx 270</strain>
    </source>
</reference>
<organism evidence="3 4">
    <name type="scientific">Pisolithus tinctorius Marx 270</name>
    <dbReference type="NCBI Taxonomy" id="870435"/>
    <lineage>
        <taxon>Eukaryota</taxon>
        <taxon>Fungi</taxon>
        <taxon>Dikarya</taxon>
        <taxon>Basidiomycota</taxon>
        <taxon>Agaricomycotina</taxon>
        <taxon>Agaricomycetes</taxon>
        <taxon>Agaricomycetidae</taxon>
        <taxon>Boletales</taxon>
        <taxon>Sclerodermatineae</taxon>
        <taxon>Pisolithaceae</taxon>
        <taxon>Pisolithus</taxon>
    </lineage>
</organism>
<name>A0A0C3PQ76_PISTI</name>
<dbReference type="HOGENOM" id="CLU_590671_0_0_1"/>
<dbReference type="GO" id="GO:0016616">
    <property type="term" value="F:oxidoreductase activity, acting on the CH-OH group of donors, NAD or NADP as acceptor"/>
    <property type="evidence" value="ECO:0007669"/>
    <property type="project" value="InterPro"/>
</dbReference>
<reference evidence="3 4" key="1">
    <citation type="submission" date="2014-04" db="EMBL/GenBank/DDBJ databases">
        <authorList>
            <consortium name="DOE Joint Genome Institute"/>
            <person name="Kuo A."/>
            <person name="Kohler A."/>
            <person name="Costa M.D."/>
            <person name="Nagy L.G."/>
            <person name="Floudas D."/>
            <person name="Copeland A."/>
            <person name="Barry K.W."/>
            <person name="Cichocki N."/>
            <person name="Veneault-Fourrey C."/>
            <person name="LaButti K."/>
            <person name="Lindquist E.A."/>
            <person name="Lipzen A."/>
            <person name="Lundell T."/>
            <person name="Morin E."/>
            <person name="Murat C."/>
            <person name="Sun H."/>
            <person name="Tunlid A."/>
            <person name="Henrissat B."/>
            <person name="Grigoriev I.V."/>
            <person name="Hibbett D.S."/>
            <person name="Martin F."/>
            <person name="Nordberg H.P."/>
            <person name="Cantor M.N."/>
            <person name="Hua S.X."/>
        </authorList>
    </citation>
    <scope>NUCLEOTIDE SEQUENCE [LARGE SCALE GENOMIC DNA]</scope>
    <source>
        <strain evidence="3 4">Marx 270</strain>
    </source>
</reference>
<evidence type="ECO:0000313" key="4">
    <source>
        <dbReference type="Proteomes" id="UP000054217"/>
    </source>
</evidence>
<dbReference type="OrthoDB" id="10427421at2759"/>
<keyword evidence="4" id="KW-1185">Reference proteome</keyword>
<evidence type="ECO:0000256" key="1">
    <source>
        <dbReference type="SAM" id="MobiDB-lite"/>
    </source>
</evidence>
<dbReference type="Proteomes" id="UP000054217">
    <property type="component" value="Unassembled WGS sequence"/>
</dbReference>
<feature type="domain" description="3-beta hydroxysteroid dehydrogenase/isomerase" evidence="2">
    <location>
        <begin position="119"/>
        <end position="195"/>
    </location>
</feature>
<dbReference type="EMBL" id="KN831951">
    <property type="protein sequence ID" value="KIO10664.1"/>
    <property type="molecule type" value="Genomic_DNA"/>
</dbReference>
<dbReference type="Pfam" id="PF01073">
    <property type="entry name" value="3Beta_HSD"/>
    <property type="match status" value="1"/>
</dbReference>